<evidence type="ECO:0000256" key="2">
    <source>
        <dbReference type="ARBA" id="ARBA00022448"/>
    </source>
</evidence>
<evidence type="ECO:0000313" key="12">
    <source>
        <dbReference type="EMBL" id="RXG11617.1"/>
    </source>
</evidence>
<evidence type="ECO:0000256" key="4">
    <source>
        <dbReference type="ARBA" id="ARBA00022692"/>
    </source>
</evidence>
<sequence length="1007" mass="111542">MTHSQINLARYLSHLRLLILLLPFIGFSQKQISGTVVDNQGMPIVGATVVEKGTSNGTTTDFDGNFDLEIAQDNSIVKISYVGFITKEVAAGSSSVLNITLETDTQSLEEVVVIGYGTQKREEVTTAIATVKSEDFNPGLVQDAGDLIKGKVAGLSISNGSGDPSATSNVSLRGVSTLQGNTQPLILINGLPGSLNSVAPNDIESIDVLKDASASAIYGTRGANGVILITTKSGKVNTKPTLSYSHYVSSSQFVRKADFLDAGDVRRLRADGIDLPQYNDLGYETDWLDEITRTAVTQNHNLTFSGGGDYSTYSVNANYMDQQGVFKKSFNEEFRIGADLTHSMYDGVLKFTASFLAGSQDIGALGDGASFDSRIYRQALIRNPTDRIYNDEGDYVQDGTVLQYVNPVSMIDLTDGDIQNDWVRLNGNITLEPVKGWVNNLFVGSNRNTNLRGFYEAKEYLGYNGDSRNGFASRYTAKSKTDLLEFTSKYSKTYDDHSFSVLGGYSYQYNVNESFYATNRDFPTNAFGYNNLGQGQGLQNGLASMGSGKDDNTLIGFFGRVSYSYKSRYNLLASIRREGSSKFGTNNKWGNFPAVSVGWNISREEFMENADFVNNLKLRAGYGETGIIPDASYLSQSLFSYSSRAYLNGEWIRGLTPDLQGGNPNPDLRWEVSREFNFGLDFGFFNNRINGSLDVYHKRTKDLLFDYSVPTPPNLVGVTKANVGEMQNQGFELLLNVNPVNTKDFSWDANITLSHNKNKLVSLSNDLYQIEGNYINYGTLSEPVSQITHRIEVGQPVSQFWGLKSVDVDFYEARDAFGEGNYWTIELPDGSRVPWDNALDTDENRQFLGNGIPAYNIGITNTFKYKSFDLSFVFTGALDFQILNAQRVFYEYPHIPYNVLNSAFDPVYGKDITLSNQIGQKFVSYYIEDGDYLKLNNVTLGYNFNTTNWDIIDALRLYVSGNNLAIITGYTGIDPEINRGSVLTQGTDDRDKYPSTRTFTLGLNVNF</sequence>
<accession>A0A4Q0NNN4</accession>
<comment type="caution">
    <text evidence="12">The sequence shown here is derived from an EMBL/GenBank/DDBJ whole genome shotgun (WGS) entry which is preliminary data.</text>
</comment>
<dbReference type="OrthoDB" id="9768177at2"/>
<gene>
    <name evidence="12" type="ORF">DSM02_4058</name>
</gene>
<dbReference type="NCBIfam" id="TIGR04057">
    <property type="entry name" value="SusC_RagA_signa"/>
    <property type="match status" value="1"/>
</dbReference>
<dbReference type="Pfam" id="PF00593">
    <property type="entry name" value="TonB_dep_Rec_b-barrel"/>
    <property type="match status" value="1"/>
</dbReference>
<evidence type="ECO:0000256" key="1">
    <source>
        <dbReference type="ARBA" id="ARBA00004571"/>
    </source>
</evidence>
<evidence type="ECO:0000256" key="9">
    <source>
        <dbReference type="RuleBase" id="RU003357"/>
    </source>
</evidence>
<comment type="similarity">
    <text evidence="8 9">Belongs to the TonB-dependent receptor family.</text>
</comment>
<dbReference type="InterPro" id="IPR008969">
    <property type="entry name" value="CarboxyPept-like_regulatory"/>
</dbReference>
<keyword evidence="3 8" id="KW-1134">Transmembrane beta strand</keyword>
<evidence type="ECO:0000259" key="11">
    <source>
        <dbReference type="Pfam" id="PF07715"/>
    </source>
</evidence>
<evidence type="ECO:0000259" key="10">
    <source>
        <dbReference type="Pfam" id="PF00593"/>
    </source>
</evidence>
<dbReference type="InterPro" id="IPR000531">
    <property type="entry name" value="Beta-barrel_TonB"/>
</dbReference>
<dbReference type="InterPro" id="IPR012910">
    <property type="entry name" value="Plug_dom"/>
</dbReference>
<evidence type="ECO:0000256" key="3">
    <source>
        <dbReference type="ARBA" id="ARBA00022452"/>
    </source>
</evidence>
<proteinExistence type="inferred from homology"/>
<dbReference type="SUPFAM" id="SSF56935">
    <property type="entry name" value="Porins"/>
    <property type="match status" value="1"/>
</dbReference>
<feature type="domain" description="TonB-dependent receptor-like beta-barrel" evidence="10">
    <location>
        <begin position="403"/>
        <end position="964"/>
    </location>
</feature>
<evidence type="ECO:0000256" key="6">
    <source>
        <dbReference type="ARBA" id="ARBA00023136"/>
    </source>
</evidence>
<comment type="subcellular location">
    <subcellularLocation>
        <location evidence="1 8">Cell outer membrane</location>
        <topology evidence="1 8">Multi-pass membrane protein</topology>
    </subcellularLocation>
</comment>
<dbReference type="EMBL" id="QOVK01000035">
    <property type="protein sequence ID" value="RXG11617.1"/>
    <property type="molecule type" value="Genomic_DNA"/>
</dbReference>
<keyword evidence="6 8" id="KW-0472">Membrane</keyword>
<dbReference type="InterPro" id="IPR037066">
    <property type="entry name" value="Plug_dom_sf"/>
</dbReference>
<dbReference type="NCBIfam" id="TIGR04056">
    <property type="entry name" value="OMP_RagA_SusC"/>
    <property type="match status" value="1"/>
</dbReference>
<dbReference type="Proteomes" id="UP000289859">
    <property type="component" value="Unassembled WGS sequence"/>
</dbReference>
<keyword evidence="13" id="KW-1185">Reference proteome</keyword>
<evidence type="ECO:0000256" key="7">
    <source>
        <dbReference type="ARBA" id="ARBA00023237"/>
    </source>
</evidence>
<dbReference type="AlphaFoldDB" id="A0A4Q0NNN4"/>
<feature type="domain" description="TonB-dependent receptor plug" evidence="11">
    <location>
        <begin position="121"/>
        <end position="226"/>
    </location>
</feature>
<reference evidence="12 13" key="1">
    <citation type="submission" date="2018-07" db="EMBL/GenBank/DDBJ databases">
        <title>Leeuwenhoekiella genomics.</title>
        <authorList>
            <person name="Tahon G."/>
            <person name="Willems A."/>
        </authorList>
    </citation>
    <scope>NUCLEOTIDE SEQUENCE [LARGE SCALE GENOMIC DNA]</scope>
    <source>
        <strain evidence="12 13">LMG 29608</strain>
    </source>
</reference>
<dbReference type="Gene3D" id="2.170.130.10">
    <property type="entry name" value="TonB-dependent receptor, plug domain"/>
    <property type="match status" value="1"/>
</dbReference>
<keyword evidence="2 8" id="KW-0813">Transport</keyword>
<protein>
    <submittedName>
        <fullName evidence="12">TonB-linked SusC/RagA family outer membrane protein</fullName>
    </submittedName>
</protein>
<evidence type="ECO:0000256" key="5">
    <source>
        <dbReference type="ARBA" id="ARBA00023077"/>
    </source>
</evidence>
<name>A0A4Q0NNN4_9FLAO</name>
<organism evidence="12 13">
    <name type="scientific">Leeuwenhoekiella polynyae</name>
    <dbReference type="NCBI Taxonomy" id="1550906"/>
    <lineage>
        <taxon>Bacteria</taxon>
        <taxon>Pseudomonadati</taxon>
        <taxon>Bacteroidota</taxon>
        <taxon>Flavobacteriia</taxon>
        <taxon>Flavobacteriales</taxon>
        <taxon>Flavobacteriaceae</taxon>
        <taxon>Leeuwenhoekiella</taxon>
    </lineage>
</organism>
<dbReference type="GO" id="GO:0009279">
    <property type="term" value="C:cell outer membrane"/>
    <property type="evidence" value="ECO:0007669"/>
    <property type="project" value="UniProtKB-SubCell"/>
</dbReference>
<dbReference type="Gene3D" id="2.60.40.1120">
    <property type="entry name" value="Carboxypeptidase-like, regulatory domain"/>
    <property type="match status" value="1"/>
</dbReference>
<dbReference type="InterPro" id="IPR023996">
    <property type="entry name" value="TonB-dep_OMP_SusC/RagA"/>
</dbReference>
<dbReference type="Pfam" id="PF13715">
    <property type="entry name" value="CarbopepD_reg_2"/>
    <property type="match status" value="1"/>
</dbReference>
<evidence type="ECO:0000256" key="8">
    <source>
        <dbReference type="PROSITE-ProRule" id="PRU01360"/>
    </source>
</evidence>
<keyword evidence="5 9" id="KW-0798">TonB box</keyword>
<dbReference type="RefSeq" id="WP_128767222.1">
    <property type="nucleotide sequence ID" value="NZ_JBHUOO010000037.1"/>
</dbReference>
<keyword evidence="7 8" id="KW-0998">Cell outer membrane</keyword>
<keyword evidence="4 8" id="KW-0812">Transmembrane</keyword>
<dbReference type="InterPro" id="IPR039426">
    <property type="entry name" value="TonB-dep_rcpt-like"/>
</dbReference>
<evidence type="ECO:0000313" key="13">
    <source>
        <dbReference type="Proteomes" id="UP000289859"/>
    </source>
</evidence>
<dbReference type="InterPro" id="IPR036942">
    <property type="entry name" value="Beta-barrel_TonB_sf"/>
</dbReference>
<dbReference type="Pfam" id="PF07715">
    <property type="entry name" value="Plug"/>
    <property type="match status" value="1"/>
</dbReference>
<dbReference type="InterPro" id="IPR023997">
    <property type="entry name" value="TonB-dep_OMP_SusC/RagA_CS"/>
</dbReference>
<dbReference type="PROSITE" id="PS52016">
    <property type="entry name" value="TONB_DEPENDENT_REC_3"/>
    <property type="match status" value="1"/>
</dbReference>
<dbReference type="Gene3D" id="2.40.170.20">
    <property type="entry name" value="TonB-dependent receptor, beta-barrel domain"/>
    <property type="match status" value="1"/>
</dbReference>
<dbReference type="SUPFAM" id="SSF49464">
    <property type="entry name" value="Carboxypeptidase regulatory domain-like"/>
    <property type="match status" value="1"/>
</dbReference>